<dbReference type="Proteomes" id="UP000825701">
    <property type="component" value="Chromosome"/>
</dbReference>
<sequence length="238" mass="25513">MNPKGLAGRLKPPVGLIPPVAIAYINQALRAGAAGPNLRTVSPIAILYMSQAFRLGAVKYNPFDWNEDGKAVEGVTYYEAAVRHSFCWLTGEWIDPESGAPHLAHGMACGAILLDAGPMDQLIENRPRCASPALVTSGSVILGGRASTVDLYEKSLWHWGCWFAGEWIDLTTGCPHIACAMACMSRILEGYHSGDVDDDRPAYASASDLIAEHVAAEKAKQAVAYVYDENLDNPAIAA</sequence>
<dbReference type="Pfam" id="PF18909">
    <property type="entry name" value="dGTP_diPhyd_N"/>
    <property type="match status" value="1"/>
</dbReference>
<dbReference type="AlphaFoldDB" id="A0A9E6UIA6"/>
<evidence type="ECO:0000313" key="2">
    <source>
        <dbReference type="EMBL" id="QZO00633.1"/>
    </source>
</evidence>
<accession>A0A9E6UIA6</accession>
<feature type="domain" description="dATP/dGTP diphosphohydrolase N-terminal" evidence="1">
    <location>
        <begin position="37"/>
        <end position="118"/>
    </location>
</feature>
<protein>
    <submittedName>
        <fullName evidence="2">DUF5664 domain-containing protein</fullName>
    </submittedName>
</protein>
<evidence type="ECO:0000313" key="3">
    <source>
        <dbReference type="Proteomes" id="UP000825701"/>
    </source>
</evidence>
<gene>
    <name evidence="2" type="ORF">K6K41_02650</name>
</gene>
<evidence type="ECO:0000259" key="1">
    <source>
        <dbReference type="Pfam" id="PF18909"/>
    </source>
</evidence>
<organism evidence="2 3">
    <name type="scientific">Chenggangzhangella methanolivorans</name>
    <dbReference type="NCBI Taxonomy" id="1437009"/>
    <lineage>
        <taxon>Bacteria</taxon>
        <taxon>Pseudomonadati</taxon>
        <taxon>Pseudomonadota</taxon>
        <taxon>Alphaproteobacteria</taxon>
        <taxon>Hyphomicrobiales</taxon>
        <taxon>Methylopilaceae</taxon>
        <taxon>Chenggangzhangella</taxon>
    </lineage>
</organism>
<proteinExistence type="predicted"/>
<name>A0A9E6UIA6_9HYPH</name>
<dbReference type="EMBL" id="CP081869">
    <property type="protein sequence ID" value="QZO00633.1"/>
    <property type="molecule type" value="Genomic_DNA"/>
</dbReference>
<reference evidence="2" key="1">
    <citation type="submission" date="2021-08" db="EMBL/GenBank/DDBJ databases">
        <authorList>
            <person name="Zhang H."/>
            <person name="Xu M."/>
            <person name="Yu Z."/>
            <person name="Yang L."/>
            <person name="Cai Y."/>
        </authorList>
    </citation>
    <scope>NUCLEOTIDE SEQUENCE</scope>
    <source>
        <strain evidence="2">CHL1</strain>
    </source>
</reference>
<dbReference type="InterPro" id="IPR044038">
    <property type="entry name" value="dATP/dGTP_diPOhydrolase_N"/>
</dbReference>
<keyword evidence="3" id="KW-1185">Reference proteome</keyword>
<dbReference type="RefSeq" id="WP_261403804.1">
    <property type="nucleotide sequence ID" value="NZ_CP081869.1"/>
</dbReference>
<dbReference type="KEGG" id="cmet:K6K41_02650"/>